<organism evidence="2 3">
    <name type="scientific">Streptomyces bathyalis</name>
    <dbReference type="NCBI Taxonomy" id="2710756"/>
    <lineage>
        <taxon>Bacteria</taxon>
        <taxon>Bacillati</taxon>
        <taxon>Actinomycetota</taxon>
        <taxon>Actinomycetes</taxon>
        <taxon>Kitasatosporales</taxon>
        <taxon>Streptomycetaceae</taxon>
        <taxon>Streptomyces</taxon>
    </lineage>
</organism>
<dbReference type="EMBL" id="CP048882">
    <property type="protein sequence ID" value="QPP05204.1"/>
    <property type="molecule type" value="Genomic_DNA"/>
</dbReference>
<evidence type="ECO:0000256" key="1">
    <source>
        <dbReference type="SAM" id="MobiDB-lite"/>
    </source>
</evidence>
<sequence>MSIDEHVASCRQQMTGESLRRVRLSVKELADWSALLPTAEGTQPLLESLFLKQVGTPSAPNRYPLGIERVVAAPRRLEVRFEQPELVRPVLQLLPWRDRRRSRHGIADLWATAVGGSIEIAFARRPTEGVIAVSSIDGTDLGQVLAEHESSVEERQCTPLWSIDPSTLPEEPLRAPGRRRKPRPATEIDHHRSAAHLASAILRRIRLWDRLGGHAQLHITPEVAAHGLDWQITRELHPKTPVHDERLTAVLQETVVGLGLVASPGHQCGEDSCVAEFTAPSERLGGWSSVLSVHTSRTQTPATAMPRKPRHFTALGEAQFPSRASKNNGSDTSMVVPEPLPRSAEATPSKREPQGRCTQLLAPRFGISESDLQRIATQLGAAWALQGCRVLVLTCSFGHRRTRKPLRGYPEPEWPSTKRPINPAPKAWNKLRLAPGTGELFAHTSREYLDERPDLLAAARAEFDWIIFVDRNNRYGTGPYVEELADSYVVLVDDAGYEDTVVITEAHGGVATPRRVPVSAAESAMAWRHAHLTGIPFDRIPVAGLVLQPARRADTQAPRNFVERTDAELERYGTPVLARLPRAQTTGLAASSRTVLDDVDDEYRNSYLAECRAIRRVLTEAQPCTIPPLADEWA</sequence>
<feature type="region of interest" description="Disordered" evidence="1">
    <location>
        <begin position="164"/>
        <end position="190"/>
    </location>
</feature>
<dbReference type="RefSeq" id="WP_197348706.1">
    <property type="nucleotide sequence ID" value="NZ_CP048882.1"/>
</dbReference>
<proteinExistence type="predicted"/>
<keyword evidence="3" id="KW-1185">Reference proteome</keyword>
<reference evidence="3" key="1">
    <citation type="submission" date="2020-02" db="EMBL/GenBank/DDBJ databases">
        <title>Streptomyces sp. ASO4wet.</title>
        <authorList>
            <person name="Risdian C."/>
            <person name="Landwehr W."/>
            <person name="Schupp P."/>
            <person name="Wink J."/>
        </authorList>
    </citation>
    <scope>NUCLEOTIDE SEQUENCE [LARGE SCALE GENOMIC DNA]</scope>
    <source>
        <strain evidence="3">ASO4wet</strain>
    </source>
</reference>
<evidence type="ECO:0000313" key="2">
    <source>
        <dbReference type="EMBL" id="QPP05204.1"/>
    </source>
</evidence>
<gene>
    <name evidence="2" type="ORF">G4Z16_01045</name>
</gene>
<dbReference type="Proteomes" id="UP000595046">
    <property type="component" value="Chromosome"/>
</dbReference>
<protein>
    <submittedName>
        <fullName evidence="2">Uncharacterized protein</fullName>
    </submittedName>
</protein>
<feature type="region of interest" description="Disordered" evidence="1">
    <location>
        <begin position="321"/>
        <end position="355"/>
    </location>
</feature>
<evidence type="ECO:0000313" key="3">
    <source>
        <dbReference type="Proteomes" id="UP000595046"/>
    </source>
</evidence>
<dbReference type="AlphaFoldDB" id="A0A7T1T2I1"/>
<feature type="compositionally biased region" description="Polar residues" evidence="1">
    <location>
        <begin position="322"/>
        <end position="333"/>
    </location>
</feature>
<name>A0A7T1T2I1_9ACTN</name>
<dbReference type="KEGG" id="sbat:G4Z16_01045"/>
<accession>A0A7T1T2I1</accession>